<accession>A0A9E7GCA9</accession>
<evidence type="ECO:0000256" key="1">
    <source>
        <dbReference type="SAM" id="Phobius"/>
    </source>
</evidence>
<name>A0A9E7GCA9_9LILI</name>
<protein>
    <submittedName>
        <fullName evidence="2">Exostosin family</fullName>
    </submittedName>
</protein>
<feature type="non-terminal residue" evidence="2">
    <location>
        <position position="1"/>
    </location>
</feature>
<organism evidence="2 3">
    <name type="scientific">Musa troglodytarum</name>
    <name type="common">fe'i banana</name>
    <dbReference type="NCBI Taxonomy" id="320322"/>
    <lineage>
        <taxon>Eukaryota</taxon>
        <taxon>Viridiplantae</taxon>
        <taxon>Streptophyta</taxon>
        <taxon>Embryophyta</taxon>
        <taxon>Tracheophyta</taxon>
        <taxon>Spermatophyta</taxon>
        <taxon>Magnoliopsida</taxon>
        <taxon>Liliopsida</taxon>
        <taxon>Zingiberales</taxon>
        <taxon>Musaceae</taxon>
        <taxon>Musa</taxon>
    </lineage>
</organism>
<dbReference type="Proteomes" id="UP001055439">
    <property type="component" value="Chromosome 6"/>
</dbReference>
<reference evidence="2" key="1">
    <citation type="submission" date="2022-05" db="EMBL/GenBank/DDBJ databases">
        <title>The Musa troglodytarum L. genome provides insights into the mechanism of non-climacteric behaviour and enrichment of carotenoids.</title>
        <authorList>
            <person name="Wang J."/>
        </authorList>
    </citation>
    <scope>NUCLEOTIDE SEQUENCE</scope>
    <source>
        <tissue evidence="2">Leaf</tissue>
    </source>
</reference>
<gene>
    <name evidence="2" type="ORF">MUK42_03618</name>
</gene>
<keyword evidence="1" id="KW-1133">Transmembrane helix</keyword>
<dbReference type="OrthoDB" id="1924787at2759"/>
<sequence>INARFVTDVLPIQSLPSLLLVERVAPQTGAVDDLADLDQRPGRISDTGLWLWPTTRIPRRPLRIHWRRWAAAACSIQSSLLTVAALTLIFYTLLSLRSLRSSAAFPSSEMDVAEVSGDISSPETVFFLDLPFAGDLLYLPDGDPNTYFQTLRKPTGKYSTEGYFFQNTSRIRQACSSCSYRAIR</sequence>
<keyword evidence="1" id="KW-0472">Membrane</keyword>
<dbReference type="EMBL" id="CP097508">
    <property type="protein sequence ID" value="URE12416.1"/>
    <property type="molecule type" value="Genomic_DNA"/>
</dbReference>
<keyword evidence="1" id="KW-0812">Transmembrane</keyword>
<evidence type="ECO:0000313" key="3">
    <source>
        <dbReference type="Proteomes" id="UP001055439"/>
    </source>
</evidence>
<feature type="transmembrane region" description="Helical" evidence="1">
    <location>
        <begin position="69"/>
        <end position="94"/>
    </location>
</feature>
<dbReference type="AlphaFoldDB" id="A0A9E7GCA9"/>
<keyword evidence="3" id="KW-1185">Reference proteome</keyword>
<proteinExistence type="predicted"/>
<evidence type="ECO:0000313" key="2">
    <source>
        <dbReference type="EMBL" id="URE12416.1"/>
    </source>
</evidence>